<evidence type="ECO:0000256" key="1">
    <source>
        <dbReference type="ARBA" id="ARBA00004370"/>
    </source>
</evidence>
<dbReference type="GO" id="GO:0019867">
    <property type="term" value="C:outer membrane"/>
    <property type="evidence" value="ECO:0007669"/>
    <property type="project" value="InterPro"/>
</dbReference>
<gene>
    <name evidence="5" type="ordered locus">Psesu_1746</name>
</gene>
<evidence type="ECO:0000259" key="4">
    <source>
        <dbReference type="Pfam" id="PF05433"/>
    </source>
</evidence>
<organism evidence="5 6">
    <name type="scientific">Pseudoxanthomonas suwonensis (strain 11-1)</name>
    <dbReference type="NCBI Taxonomy" id="743721"/>
    <lineage>
        <taxon>Bacteria</taxon>
        <taxon>Pseudomonadati</taxon>
        <taxon>Pseudomonadota</taxon>
        <taxon>Gammaproteobacteria</taxon>
        <taxon>Lysobacterales</taxon>
        <taxon>Lysobacteraceae</taxon>
        <taxon>Pseudoxanthomonas</taxon>
    </lineage>
</organism>
<dbReference type="EMBL" id="CP002446">
    <property type="protein sequence ID" value="ADV27588.1"/>
    <property type="molecule type" value="Genomic_DNA"/>
</dbReference>
<evidence type="ECO:0000256" key="2">
    <source>
        <dbReference type="ARBA" id="ARBA00023136"/>
    </source>
</evidence>
<dbReference type="STRING" id="743721.Psesu_1746"/>
<dbReference type="InterPro" id="IPR051407">
    <property type="entry name" value="Bact_OM_lipoprot/Surf_antigen"/>
</dbReference>
<dbReference type="HOGENOM" id="CLU_094245_1_1_6"/>
<dbReference type="InterPro" id="IPR008816">
    <property type="entry name" value="Gly_zipper_2TM_dom"/>
</dbReference>
<dbReference type="RefSeq" id="WP_013535416.1">
    <property type="nucleotide sequence ID" value="NC_014924.1"/>
</dbReference>
<sequence length="270" mass="27831">MKQATTVLIAAGALLVGGIATAAYMNNRDSSPDVAAVTAPALEGDTPASEVLLPQEPALEYADIVAVAPVTEKEKRYGTVIATDPVREATSQSVPHEVCEDVVVQERLPERDGNVGGTVAGAVIGGLIGNQVGGGKGKKAATAAGAVAGGVIGNQVDKRHVGGKVVTRTERQCRTEYATTESSKVVGYNVTYRNPDGTTGTMRLGSKPGERVALGTEDKVVGYDVTYRYQGQEATVRLDEEPQADRLPVVDGKIVTAGVDAGAGSATARQ</sequence>
<evidence type="ECO:0000313" key="6">
    <source>
        <dbReference type="Proteomes" id="UP000008632"/>
    </source>
</evidence>
<evidence type="ECO:0000256" key="3">
    <source>
        <dbReference type="SAM" id="SignalP"/>
    </source>
</evidence>
<dbReference type="NCBIfam" id="NF008437">
    <property type="entry name" value="PRK11280.1"/>
    <property type="match status" value="1"/>
</dbReference>
<dbReference type="OrthoDB" id="9132795at2"/>
<feature type="signal peptide" evidence="3">
    <location>
        <begin position="1"/>
        <end position="22"/>
    </location>
</feature>
<reference evidence="5 6" key="1">
    <citation type="submission" date="2011-01" db="EMBL/GenBank/DDBJ databases">
        <title>Complete sequence of Pseudoxanthomonas suwonensis 11-1.</title>
        <authorList>
            <consortium name="US DOE Joint Genome Institute"/>
            <person name="Lucas S."/>
            <person name="Copeland A."/>
            <person name="Lapidus A."/>
            <person name="Cheng J.-F."/>
            <person name="Goodwin L."/>
            <person name="Pitluck S."/>
            <person name="Teshima H."/>
            <person name="Detter J.C."/>
            <person name="Han C."/>
            <person name="Tapia R."/>
            <person name="Land M."/>
            <person name="Hauser L."/>
            <person name="Kyrpides N."/>
            <person name="Ivanova N."/>
            <person name="Ovchinnikova G."/>
            <person name="Siebers A.K."/>
            <person name="Allgaier M."/>
            <person name="Thelen M.P."/>
            <person name="Hugenholtz P."/>
            <person name="Gladden J."/>
            <person name="Woyke T."/>
        </authorList>
    </citation>
    <scope>NUCLEOTIDE SEQUENCE [LARGE SCALE GENOMIC DNA]</scope>
    <source>
        <strain evidence="6">11-1</strain>
    </source>
</reference>
<dbReference type="PANTHER" id="PTHR35603">
    <property type="match status" value="1"/>
</dbReference>
<comment type="subcellular location">
    <subcellularLocation>
        <location evidence="1">Membrane</location>
    </subcellularLocation>
</comment>
<accession>E6WTT9</accession>
<proteinExistence type="predicted"/>
<dbReference type="Pfam" id="PF05433">
    <property type="entry name" value="Rick_17kDa_Anti"/>
    <property type="match status" value="1"/>
</dbReference>
<dbReference type="AlphaFoldDB" id="E6WTT9"/>
<name>E6WTT9_PSEUU</name>
<keyword evidence="6" id="KW-1185">Reference proteome</keyword>
<keyword evidence="2" id="KW-0472">Membrane</keyword>
<dbReference type="PANTHER" id="PTHR35603:SF2">
    <property type="entry name" value="OUTER MEMBRANE LIPOPROTEIN"/>
    <property type="match status" value="1"/>
</dbReference>
<feature type="domain" description="Glycine zipper 2TM" evidence="4">
    <location>
        <begin position="116"/>
        <end position="156"/>
    </location>
</feature>
<dbReference type="eggNOG" id="COG3134">
    <property type="taxonomic scope" value="Bacteria"/>
</dbReference>
<protein>
    <submittedName>
        <fullName evidence="5">Putative outer membrane antigen protein</fullName>
    </submittedName>
</protein>
<feature type="chain" id="PRO_5003215087" evidence="3">
    <location>
        <begin position="23"/>
        <end position="270"/>
    </location>
</feature>
<keyword evidence="3" id="KW-0732">Signal</keyword>
<evidence type="ECO:0000313" key="5">
    <source>
        <dbReference type="EMBL" id="ADV27588.1"/>
    </source>
</evidence>
<dbReference type="KEGG" id="psu:Psesu_1746"/>
<dbReference type="Proteomes" id="UP000008632">
    <property type="component" value="Chromosome"/>
</dbReference>